<accession>A0ABV2SYZ5</accession>
<dbReference type="InterPro" id="IPR006143">
    <property type="entry name" value="RND_pump_MFP"/>
</dbReference>
<feature type="transmembrane region" description="Helical" evidence="2">
    <location>
        <begin position="359"/>
        <end position="379"/>
    </location>
</feature>
<dbReference type="Gene3D" id="3.30.70.1320">
    <property type="entry name" value="Multidrug efflux transporter AcrB pore domain like"/>
    <property type="match status" value="1"/>
</dbReference>
<feature type="transmembrane region" description="Helical" evidence="2">
    <location>
        <begin position="333"/>
        <end position="352"/>
    </location>
</feature>
<evidence type="ECO:0000313" key="4">
    <source>
        <dbReference type="EMBL" id="MET6995991.1"/>
    </source>
</evidence>
<keyword evidence="2" id="KW-0812">Transmembrane</keyword>
<organism evidence="4 5">
    <name type="scientific">Chitinophaga defluvii</name>
    <dbReference type="NCBI Taxonomy" id="3163343"/>
    <lineage>
        <taxon>Bacteria</taxon>
        <taxon>Pseudomonadati</taxon>
        <taxon>Bacteroidota</taxon>
        <taxon>Chitinophagia</taxon>
        <taxon>Chitinophagales</taxon>
        <taxon>Chitinophagaceae</taxon>
        <taxon>Chitinophaga</taxon>
    </lineage>
</organism>
<feature type="transmembrane region" description="Helical" evidence="2">
    <location>
        <begin position="385"/>
        <end position="409"/>
    </location>
</feature>
<dbReference type="Proteomes" id="UP001549749">
    <property type="component" value="Unassembled WGS sequence"/>
</dbReference>
<dbReference type="SUPFAM" id="SSF111369">
    <property type="entry name" value="HlyD-like secretion proteins"/>
    <property type="match status" value="1"/>
</dbReference>
<feature type="transmembrane region" description="Helical" evidence="2">
    <location>
        <begin position="898"/>
        <end position="916"/>
    </location>
</feature>
<dbReference type="InterPro" id="IPR027463">
    <property type="entry name" value="AcrB_DN_DC_subdom"/>
</dbReference>
<name>A0ABV2SYZ5_9BACT</name>
<dbReference type="PANTHER" id="PTHR32063">
    <property type="match status" value="1"/>
</dbReference>
<evidence type="ECO:0000256" key="2">
    <source>
        <dbReference type="SAM" id="Phobius"/>
    </source>
</evidence>
<dbReference type="Gene3D" id="3.30.2090.10">
    <property type="entry name" value="Multidrug efflux transporter AcrB TolC docking domain, DN and DC subdomains"/>
    <property type="match status" value="2"/>
</dbReference>
<evidence type="ECO:0000313" key="5">
    <source>
        <dbReference type="Proteomes" id="UP001549749"/>
    </source>
</evidence>
<dbReference type="Pfam" id="PF00873">
    <property type="entry name" value="ACR_tran"/>
    <property type="match status" value="1"/>
</dbReference>
<evidence type="ECO:0000256" key="1">
    <source>
        <dbReference type="ARBA" id="ARBA00009477"/>
    </source>
</evidence>
<feature type="transmembrane region" description="Helical" evidence="2">
    <location>
        <begin position="12"/>
        <end position="29"/>
    </location>
</feature>
<keyword evidence="2" id="KW-1133">Transmembrane helix</keyword>
<feature type="domain" description="CzcB-like barrel-sandwich hybrid" evidence="3">
    <location>
        <begin position="1139"/>
        <end position="1271"/>
    </location>
</feature>
<comment type="similarity">
    <text evidence="1">Belongs to the membrane fusion protein (MFP) (TC 8.A.1) family.</text>
</comment>
<dbReference type="PANTHER" id="PTHR32063:SF8">
    <property type="entry name" value="CATION EFFLUX PROTEIN"/>
    <property type="match status" value="1"/>
</dbReference>
<feature type="transmembrane region" description="Helical" evidence="2">
    <location>
        <begin position="1075"/>
        <end position="1093"/>
    </location>
</feature>
<sequence>MDLVTGALKRPITVIILVLGMLIFSLIAIPKIPIDIFPRLNLPTIYVIESYGGMSAQQMEGFFATRLQDQFLYVNGIKNIESKSIQGLTMIKLSFYESTDMAEASAQVALQVNRAMKFFPPGALPPQVVRFDASSLPVGQLVFSSKGRSLKEIYDLAATRVRPMFASVRGLSAPPPFGANSRSLLINVDPDKLRSFGIAPDDVVEAITRSNVMSPSGNLRMNNTMYLTTINTLQQTVEEFNRIPLKTKQGGTIYVSDVAKVKDGMDVTVDYALVNGKRSVYIPVVKTADASTWQVVQDLKARIPEMQSLLPDDVKLSYEFDQSVFVANSVKSLIFEGTLGALLTGLMVFLFLRDLRSSLVVIITIPVSILSALLLLKLFDQTINIMTLSGLALAVGILVDQATVTIENIHQHLEMGKPKEQAIYDACKEIAFPLLLILLCILAVFAPSFMMNGIPRAMFLPLSLSIGFAMIVSYLLAQSLVPVICNWLLKEEKFRYKHGQFHAHAGEALDEEEIGQISTHLQQEQREPEKNDGFERLKLGFIRILEKMMPWRKTAISIYLILVLLLSGFCFVDIGKDLMPRTNGSQFQVRIKAPDGTRLERTEALLKQALAIIDTTVQHHVSMSSAYVGLVPSSYGTSNLYIFNAGTHEAVLQVQLDEHYKVKMDDLKDVLRKNINSRMPGVRLSFEPIDMTEKIMSQGAATPIEIRVAGKDMEQITAYADTILQKMRAVPYFRDVQIAQPLKFPTIAINIDREKAARWGVTVDGIARSVTASTSSSRFTQKIQWLDEKVAYTYQVQVQVPEYVMSTMDELKEIPLTKGSARPVLADVADFSMKEVPGEYDRMGPRRYLTINANIKDKDLGTATREVQQILHELGQPPKGIVTEVHGVSSLFTETMKGLQTGLLFAVLVIFLLLAANYQSVKLSLVVLITVPAVILGALLMLLQFGSTLNLQSYMGIIMSIGVSVANAILIVTNAESLRLVYKDAKQAAVTAAAVRLRPILMTSFAMIAGMIPMAAGLGEAGEQSAPLGRAVIGGLIASTLAALFILPLAFAVLQRKSSLESPSLLPGKKRKQHMEMKNVTIILIGIALLANACGNARKPVDMTTSNTAKNTGYDFTSVVKRPLVSVVKLPGEFKPFEMVSIYPKISGFIKTIPVDMGTFVRQGDVLITLEAPEVEQRLQAAKAKYAQANAVYLSSKDRYDRLTKAAVTPGAVSPFELESAKAKMTADAATRDAEQANVAAFETSKGYLTVTAPFDGIITERNVHPGALVGPEIKSSDKPMLVLQQEKKLRLVVYVPESLSGSVDEHGMVAYEVTGNPGKIYQARITRFAGAINTGLRSEAYEMDLIAENGQVKPGMFAEVKLPLKVNASSFVVPASAIVNATTGKYLVAVDDGNKTRFMHVKEGITGNDSTQVFGKLEGNEKILLHPTNDIAEGSIIE</sequence>
<keyword evidence="2" id="KW-0472">Membrane</keyword>
<dbReference type="InterPro" id="IPR058647">
    <property type="entry name" value="BSH_CzcB-like"/>
</dbReference>
<feature type="transmembrane region" description="Helical" evidence="2">
    <location>
        <begin position="1000"/>
        <end position="1019"/>
    </location>
</feature>
<dbReference type="Gene3D" id="3.30.70.1440">
    <property type="entry name" value="Multidrug efflux transporter AcrB pore domain"/>
    <property type="match status" value="1"/>
</dbReference>
<feature type="transmembrane region" description="Helical" evidence="2">
    <location>
        <begin position="1031"/>
        <end position="1054"/>
    </location>
</feature>
<evidence type="ECO:0000259" key="3">
    <source>
        <dbReference type="Pfam" id="PF25973"/>
    </source>
</evidence>
<dbReference type="Gene3D" id="1.20.1640.10">
    <property type="entry name" value="Multidrug efflux transporter AcrB transmembrane domain"/>
    <property type="match status" value="2"/>
</dbReference>
<feature type="transmembrane region" description="Helical" evidence="2">
    <location>
        <begin position="951"/>
        <end position="973"/>
    </location>
</feature>
<dbReference type="Gene3D" id="1.10.287.470">
    <property type="entry name" value="Helix hairpin bin"/>
    <property type="match status" value="1"/>
</dbReference>
<dbReference type="PRINTS" id="PR00702">
    <property type="entry name" value="ACRIFLAVINRP"/>
</dbReference>
<dbReference type="RefSeq" id="WP_354658638.1">
    <property type="nucleotide sequence ID" value="NZ_JBEXAC010000001.1"/>
</dbReference>
<comment type="caution">
    <text evidence="4">The sequence shown here is derived from an EMBL/GenBank/DDBJ whole genome shotgun (WGS) entry which is preliminary data.</text>
</comment>
<dbReference type="NCBIfam" id="TIGR01730">
    <property type="entry name" value="RND_mfp"/>
    <property type="match status" value="1"/>
</dbReference>
<protein>
    <submittedName>
        <fullName evidence="4">Efflux RND transporter permease subunit</fullName>
    </submittedName>
</protein>
<proteinExistence type="inferred from homology"/>
<dbReference type="Gene3D" id="2.40.30.170">
    <property type="match status" value="1"/>
</dbReference>
<reference evidence="4 5" key="1">
    <citation type="submission" date="2024-06" db="EMBL/GenBank/DDBJ databases">
        <title>Chitinophaga defluvii sp. nov., isolated from municipal sewage.</title>
        <authorList>
            <person name="Zhang L."/>
        </authorList>
    </citation>
    <scope>NUCLEOTIDE SEQUENCE [LARGE SCALE GENOMIC DNA]</scope>
    <source>
        <strain evidence="4 5">H8</strain>
    </source>
</reference>
<dbReference type="Gene3D" id="2.40.50.100">
    <property type="match status" value="1"/>
</dbReference>
<dbReference type="Pfam" id="PF25973">
    <property type="entry name" value="BSH_CzcB"/>
    <property type="match status" value="1"/>
</dbReference>
<dbReference type="EMBL" id="JBEXAC010000001">
    <property type="protein sequence ID" value="MET6995991.1"/>
    <property type="molecule type" value="Genomic_DNA"/>
</dbReference>
<feature type="transmembrane region" description="Helical" evidence="2">
    <location>
        <begin position="430"/>
        <end position="450"/>
    </location>
</feature>
<dbReference type="SUPFAM" id="SSF82714">
    <property type="entry name" value="Multidrug efflux transporter AcrB TolC docking domain, DN and DC subdomains"/>
    <property type="match status" value="2"/>
</dbReference>
<dbReference type="SUPFAM" id="SSF82693">
    <property type="entry name" value="Multidrug efflux transporter AcrB pore domain, PN1, PN2, PC1 and PC2 subdomains"/>
    <property type="match status" value="2"/>
</dbReference>
<dbReference type="SUPFAM" id="SSF82866">
    <property type="entry name" value="Multidrug efflux transporter AcrB transmembrane domain"/>
    <property type="match status" value="2"/>
</dbReference>
<feature type="transmembrane region" description="Helical" evidence="2">
    <location>
        <begin position="556"/>
        <end position="575"/>
    </location>
</feature>
<keyword evidence="5" id="KW-1185">Reference proteome</keyword>
<dbReference type="Gene3D" id="3.30.70.1430">
    <property type="entry name" value="Multidrug efflux transporter AcrB pore domain"/>
    <property type="match status" value="2"/>
</dbReference>
<gene>
    <name evidence="4" type="ORF">ABR189_01365</name>
</gene>
<dbReference type="InterPro" id="IPR001036">
    <property type="entry name" value="Acrflvin-R"/>
</dbReference>
<feature type="transmembrane region" description="Helical" evidence="2">
    <location>
        <begin position="462"/>
        <end position="489"/>
    </location>
</feature>
<feature type="transmembrane region" description="Helical" evidence="2">
    <location>
        <begin position="923"/>
        <end position="945"/>
    </location>
</feature>
<dbReference type="Gene3D" id="2.40.420.20">
    <property type="match status" value="1"/>
</dbReference>